<dbReference type="Proteomes" id="UP001196661">
    <property type="component" value="Unassembled WGS sequence"/>
</dbReference>
<dbReference type="EMBL" id="JADOER010000011">
    <property type="protein sequence ID" value="MBT9313144.1"/>
    <property type="molecule type" value="Genomic_DNA"/>
</dbReference>
<organism evidence="1 2">
    <name type="scientific">Leptothoe kymatousa TAU-MAC 1615</name>
    <dbReference type="NCBI Taxonomy" id="2364775"/>
    <lineage>
        <taxon>Bacteria</taxon>
        <taxon>Bacillati</taxon>
        <taxon>Cyanobacteriota</taxon>
        <taxon>Cyanophyceae</taxon>
        <taxon>Nodosilineales</taxon>
        <taxon>Cymatolegaceae</taxon>
        <taxon>Leptothoe</taxon>
        <taxon>Leptothoe kymatousa</taxon>
    </lineage>
</organism>
<sequence>MNTFPSDIQDIEVQRLRLEKLCQPTPAQKLTTVSGRWLRQAGQWLVKALTEGDQLRIRTQSTQQGTVWHVHDPIGGTDHMFASEEGLRTWLEQRYSL</sequence>
<proteinExistence type="predicted"/>
<accession>A0ABS5Y5M0</accession>
<reference evidence="1 2" key="1">
    <citation type="journal article" date="2021" name="Mar. Drugs">
        <title>Genome Reduction and Secondary Metabolism of the Marine Sponge-Associated Cyanobacterium Leptothoe.</title>
        <authorList>
            <person name="Konstantinou D."/>
            <person name="Popin R.V."/>
            <person name="Fewer D.P."/>
            <person name="Sivonen K."/>
            <person name="Gkelis S."/>
        </authorList>
    </citation>
    <scope>NUCLEOTIDE SEQUENCE [LARGE SCALE GENOMIC DNA]</scope>
    <source>
        <strain evidence="1 2">TAU-MAC 1615</strain>
    </source>
</reference>
<evidence type="ECO:0000313" key="1">
    <source>
        <dbReference type="EMBL" id="MBT9313144.1"/>
    </source>
</evidence>
<keyword evidence="2" id="KW-1185">Reference proteome</keyword>
<gene>
    <name evidence="1" type="ORF">IXB28_13075</name>
</gene>
<dbReference type="RefSeq" id="WP_215619028.1">
    <property type="nucleotide sequence ID" value="NZ_JADOER010000011.1"/>
</dbReference>
<comment type="caution">
    <text evidence="1">The sequence shown here is derived from an EMBL/GenBank/DDBJ whole genome shotgun (WGS) entry which is preliminary data.</text>
</comment>
<protein>
    <submittedName>
        <fullName evidence="1">Uncharacterized protein</fullName>
    </submittedName>
</protein>
<name>A0ABS5Y5M0_9CYAN</name>
<evidence type="ECO:0000313" key="2">
    <source>
        <dbReference type="Proteomes" id="UP001196661"/>
    </source>
</evidence>